<evidence type="ECO:0000256" key="4">
    <source>
        <dbReference type="ARBA" id="ARBA00022692"/>
    </source>
</evidence>
<feature type="transmembrane region" description="Helical" evidence="8">
    <location>
        <begin position="525"/>
        <end position="542"/>
    </location>
</feature>
<feature type="transmembrane region" description="Helical" evidence="8">
    <location>
        <begin position="240"/>
        <end position="261"/>
    </location>
</feature>
<evidence type="ECO:0000313" key="10">
    <source>
        <dbReference type="Proteomes" id="UP001161247"/>
    </source>
</evidence>
<dbReference type="PANTHER" id="PTHR11660:SF53">
    <property type="entry name" value="SOLUTE CARRIER FAMILY 40 MEMBER 3, CHLOROPLASTIC"/>
    <property type="match status" value="1"/>
</dbReference>
<accession>A0AAV1D6R6</accession>
<dbReference type="Proteomes" id="UP001161247">
    <property type="component" value="Chromosome 4"/>
</dbReference>
<reference evidence="9" key="1">
    <citation type="submission" date="2023-03" db="EMBL/GenBank/DDBJ databases">
        <authorList>
            <person name="Julca I."/>
        </authorList>
    </citation>
    <scope>NUCLEOTIDE SEQUENCE</scope>
</reference>
<feature type="transmembrane region" description="Helical" evidence="8">
    <location>
        <begin position="491"/>
        <end position="513"/>
    </location>
</feature>
<keyword evidence="10" id="KW-1185">Reference proteome</keyword>
<evidence type="ECO:0000256" key="6">
    <source>
        <dbReference type="ARBA" id="ARBA00023136"/>
    </source>
</evidence>
<evidence type="ECO:0000256" key="1">
    <source>
        <dbReference type="ARBA" id="ARBA00004141"/>
    </source>
</evidence>
<feature type="transmembrane region" description="Helical" evidence="8">
    <location>
        <begin position="616"/>
        <end position="639"/>
    </location>
</feature>
<keyword evidence="8" id="KW-0406">Ion transport</keyword>
<comment type="subcellular location">
    <subcellularLocation>
        <location evidence="1 8">Membrane</location>
        <topology evidence="1 8">Multi-pass membrane protein</topology>
    </subcellularLocation>
</comment>
<dbReference type="AlphaFoldDB" id="A0AAV1D6R6"/>
<feature type="transmembrane region" description="Helical" evidence="8">
    <location>
        <begin position="363"/>
        <end position="382"/>
    </location>
</feature>
<keyword evidence="6 8" id="KW-0472">Membrane</keyword>
<dbReference type="Pfam" id="PF06963">
    <property type="entry name" value="FPN1"/>
    <property type="match status" value="1"/>
</dbReference>
<dbReference type="InterPro" id="IPR036259">
    <property type="entry name" value="MFS_trans_sf"/>
</dbReference>
<sequence length="657" mass="70605">MSFRVKQFCQLGILDSLSLIRDHLAINDASMSNVSGSGEEVVLQGSVLGGSSSSSSEITNSAAAMGAVVIANSQYNVSCSTTLCCGFPQAPYQTSSCLRIRSRFSHRRRLIHKFIPYRLEHLHRKCSITNIDVLSPVEIVERIPEDPTTDDLNCPVSILQLNPDVLETEALNLLSQETFVDELLTALPVLSKEEQNIIAATPAHPAGLYALYANCLAGNLVEQLWNFAWPAAIALLHQSLLPVALIGFFSKLAVIVGGPLVGKLMDHYPRIPAYNCLSAVQAAAQLLSVGMIICAHTLSSSLESSVLLRPWFFLLVLAGAVERLSGLALGVAIERDWVVLLAGTNRPIALAQANAIISRIDRLCEIAGASLFGILLSTYAPVTCLKLAAGLMIITLPVTVFLTCLTNKLSAGVLERSKSTCRNFEIESLPNPQDMMQRGFEAIKHGLVEYLHQPVLPASLSYVLLCFNVVLAPSELMTAFLTQQGLNPSVIGGFSGLCAFMGVAATFVSATLVKRLGILKAGATGLIFQASFLTAALTIYWTCSLSQQRPLLIFLFMIILSRLGQMSYDIVGQQILQTGIPESKANLIGTTEVSVASLAESVMLGVAIIANDISHFGILATLSLFSVIGAAWLFCKWLVNPTEAQKSILSSVLMPTV</sequence>
<keyword evidence="4 8" id="KW-0812">Transmembrane</keyword>
<dbReference type="InterPro" id="IPR009716">
    <property type="entry name" value="Ferroportin-1"/>
</dbReference>
<comment type="function">
    <text evidence="8">May be involved in iron transport and iron homeostasis.</text>
</comment>
<evidence type="ECO:0000256" key="8">
    <source>
        <dbReference type="RuleBase" id="RU365065"/>
    </source>
</evidence>
<dbReference type="GO" id="GO:0016020">
    <property type="term" value="C:membrane"/>
    <property type="evidence" value="ECO:0007669"/>
    <property type="project" value="UniProtKB-SubCell"/>
</dbReference>
<feature type="transmembrane region" description="Helical" evidence="8">
    <location>
        <begin position="548"/>
        <end position="564"/>
    </location>
</feature>
<dbReference type="PANTHER" id="PTHR11660">
    <property type="entry name" value="SOLUTE CARRIER FAMILY 40 MEMBER"/>
    <property type="match status" value="1"/>
</dbReference>
<organism evidence="9 10">
    <name type="scientific">Oldenlandia corymbosa var. corymbosa</name>
    <dbReference type="NCBI Taxonomy" id="529605"/>
    <lineage>
        <taxon>Eukaryota</taxon>
        <taxon>Viridiplantae</taxon>
        <taxon>Streptophyta</taxon>
        <taxon>Embryophyta</taxon>
        <taxon>Tracheophyta</taxon>
        <taxon>Spermatophyta</taxon>
        <taxon>Magnoliopsida</taxon>
        <taxon>eudicotyledons</taxon>
        <taxon>Gunneridae</taxon>
        <taxon>Pentapetalae</taxon>
        <taxon>asterids</taxon>
        <taxon>lamiids</taxon>
        <taxon>Gentianales</taxon>
        <taxon>Rubiaceae</taxon>
        <taxon>Rubioideae</taxon>
        <taxon>Spermacoceae</taxon>
        <taxon>Hedyotis-Oldenlandia complex</taxon>
        <taxon>Oldenlandia</taxon>
    </lineage>
</organism>
<feature type="transmembrane region" description="Helical" evidence="8">
    <location>
        <begin position="273"/>
        <end position="299"/>
    </location>
</feature>
<dbReference type="SUPFAM" id="SSF103473">
    <property type="entry name" value="MFS general substrate transporter"/>
    <property type="match status" value="1"/>
</dbReference>
<dbReference type="EMBL" id="OX459121">
    <property type="protein sequence ID" value="CAI9103556.1"/>
    <property type="molecule type" value="Genomic_DNA"/>
</dbReference>
<comment type="caution">
    <text evidence="8">Lacks conserved residue(s) required for the propagation of feature annotation.</text>
</comment>
<proteinExistence type="inferred from homology"/>
<evidence type="ECO:0000256" key="3">
    <source>
        <dbReference type="ARBA" id="ARBA00022448"/>
    </source>
</evidence>
<evidence type="ECO:0000313" key="9">
    <source>
        <dbReference type="EMBL" id="CAI9103556.1"/>
    </source>
</evidence>
<evidence type="ECO:0000256" key="2">
    <source>
        <dbReference type="ARBA" id="ARBA00006279"/>
    </source>
</evidence>
<keyword evidence="3 8" id="KW-0813">Transport</keyword>
<evidence type="ECO:0000256" key="5">
    <source>
        <dbReference type="ARBA" id="ARBA00022989"/>
    </source>
</evidence>
<feature type="transmembrane region" description="Helical" evidence="8">
    <location>
        <begin position="388"/>
        <end position="409"/>
    </location>
</feature>
<keyword evidence="5 8" id="KW-1133">Transmembrane helix</keyword>
<gene>
    <name evidence="9" type="ORF">OLC1_LOCUS12691</name>
</gene>
<dbReference type="GO" id="GO:0005381">
    <property type="term" value="F:iron ion transmembrane transporter activity"/>
    <property type="evidence" value="ECO:0007669"/>
    <property type="project" value="UniProtKB-UniRule"/>
</dbReference>
<name>A0AAV1D6R6_OLDCO</name>
<dbReference type="Gene3D" id="1.20.1250.20">
    <property type="entry name" value="MFS general substrate transporter like domains"/>
    <property type="match status" value="1"/>
</dbReference>
<evidence type="ECO:0000256" key="7">
    <source>
        <dbReference type="ARBA" id="ARBA00044504"/>
    </source>
</evidence>
<dbReference type="CDD" id="cd17480">
    <property type="entry name" value="MFS_SLC40A1_like"/>
    <property type="match status" value="1"/>
</dbReference>
<feature type="transmembrane region" description="Helical" evidence="8">
    <location>
        <begin position="311"/>
        <end position="333"/>
    </location>
</feature>
<comment type="similarity">
    <text evidence="7">Belongs to the major facilitator superfamily. Phosphate:H(+) symporter (TC 2.A.1.9) family.</text>
</comment>
<comment type="similarity">
    <text evidence="2 8">Belongs to the ferroportin (FP) (TC 2.A.100) family. SLC40A subfamily.</text>
</comment>
<protein>
    <recommendedName>
        <fullName evidence="8">Solute carrier family 40 member</fullName>
    </recommendedName>
</protein>